<organism evidence="5 6">
    <name type="scientific">Roseibium aggregatum</name>
    <dbReference type="NCBI Taxonomy" id="187304"/>
    <lineage>
        <taxon>Bacteria</taxon>
        <taxon>Pseudomonadati</taxon>
        <taxon>Pseudomonadota</taxon>
        <taxon>Alphaproteobacteria</taxon>
        <taxon>Hyphomicrobiales</taxon>
        <taxon>Stappiaceae</taxon>
        <taxon>Roseibium</taxon>
    </lineage>
</organism>
<keyword evidence="3" id="KW-0804">Transcription</keyword>
<sequence length="226" mass="24976">MHPAMPTKARSTRVDNAYERLKTEILNGQLPPGFQAPEPDIATRLGMSRTPVREALIRLEADGLVDLVPRRGAKVLPISLQDICEIYQILSALEALAAGTACRKAGDETLAEIEEVLNEADDALERQDIEAWAVHDDRFHRLMAKASGNLRLEAEIEGFLDQVYRANTVLLRLNKAPASNAADHRKIVQAIRDGDTDGATETARLHRLNGMLRMKDVLQDCGLSHV</sequence>
<dbReference type="Gene3D" id="1.10.10.10">
    <property type="entry name" value="Winged helix-like DNA-binding domain superfamily/Winged helix DNA-binding domain"/>
    <property type="match status" value="1"/>
</dbReference>
<dbReference type="Pfam" id="PF00392">
    <property type="entry name" value="GntR"/>
    <property type="match status" value="1"/>
</dbReference>
<reference evidence="6" key="1">
    <citation type="submission" date="2015-07" db="EMBL/GenBank/DDBJ databases">
        <authorList>
            <person name="Rodrigo-Torres Lidia"/>
            <person name="Arahal R.David."/>
        </authorList>
    </citation>
    <scope>NUCLEOTIDE SEQUENCE [LARGE SCALE GENOMIC DNA]</scope>
    <source>
        <strain evidence="6">CECT 4801</strain>
    </source>
</reference>
<dbReference type="SMART" id="SM00895">
    <property type="entry name" value="FCD"/>
    <property type="match status" value="1"/>
</dbReference>
<accession>A0A0M6Y1W8</accession>
<evidence type="ECO:0000256" key="1">
    <source>
        <dbReference type="ARBA" id="ARBA00023015"/>
    </source>
</evidence>
<dbReference type="InterPro" id="IPR011711">
    <property type="entry name" value="GntR_C"/>
</dbReference>
<gene>
    <name evidence="5" type="primary">ydfH_5</name>
    <name evidence="5" type="ORF">LAL4801_02527</name>
</gene>
<dbReference type="InterPro" id="IPR036388">
    <property type="entry name" value="WH-like_DNA-bd_sf"/>
</dbReference>
<dbReference type="PRINTS" id="PR00035">
    <property type="entry name" value="HTHGNTR"/>
</dbReference>
<dbReference type="SUPFAM" id="SSF48008">
    <property type="entry name" value="GntR ligand-binding domain-like"/>
    <property type="match status" value="1"/>
</dbReference>
<evidence type="ECO:0000313" key="5">
    <source>
        <dbReference type="EMBL" id="CTQ44085.1"/>
    </source>
</evidence>
<dbReference type="GO" id="GO:0003700">
    <property type="term" value="F:DNA-binding transcription factor activity"/>
    <property type="evidence" value="ECO:0007669"/>
    <property type="project" value="InterPro"/>
</dbReference>
<dbReference type="Pfam" id="PF07729">
    <property type="entry name" value="FCD"/>
    <property type="match status" value="1"/>
</dbReference>
<evidence type="ECO:0000313" key="6">
    <source>
        <dbReference type="Proteomes" id="UP000048926"/>
    </source>
</evidence>
<evidence type="ECO:0000256" key="2">
    <source>
        <dbReference type="ARBA" id="ARBA00023125"/>
    </source>
</evidence>
<dbReference type="SUPFAM" id="SSF46785">
    <property type="entry name" value="Winged helix' DNA-binding domain"/>
    <property type="match status" value="1"/>
</dbReference>
<keyword evidence="6" id="KW-1185">Reference proteome</keyword>
<dbReference type="InterPro" id="IPR036390">
    <property type="entry name" value="WH_DNA-bd_sf"/>
</dbReference>
<dbReference type="GO" id="GO:0003677">
    <property type="term" value="F:DNA binding"/>
    <property type="evidence" value="ECO:0007669"/>
    <property type="project" value="UniProtKB-KW"/>
</dbReference>
<dbReference type="CDD" id="cd07377">
    <property type="entry name" value="WHTH_GntR"/>
    <property type="match status" value="1"/>
</dbReference>
<keyword evidence="1" id="KW-0805">Transcription regulation</keyword>
<dbReference type="STRING" id="187304.B0E33_16850"/>
<name>A0A0M6Y1W8_9HYPH</name>
<dbReference type="Proteomes" id="UP000048926">
    <property type="component" value="Unassembled WGS sequence"/>
</dbReference>
<dbReference type="PANTHER" id="PTHR43537">
    <property type="entry name" value="TRANSCRIPTIONAL REGULATOR, GNTR FAMILY"/>
    <property type="match status" value="1"/>
</dbReference>
<dbReference type="EMBL" id="CXST01000001">
    <property type="protein sequence ID" value="CTQ44085.1"/>
    <property type="molecule type" value="Genomic_DNA"/>
</dbReference>
<dbReference type="Gene3D" id="1.20.120.530">
    <property type="entry name" value="GntR ligand-binding domain-like"/>
    <property type="match status" value="1"/>
</dbReference>
<dbReference type="PROSITE" id="PS50949">
    <property type="entry name" value="HTH_GNTR"/>
    <property type="match status" value="1"/>
</dbReference>
<dbReference type="InterPro" id="IPR008920">
    <property type="entry name" value="TF_FadR/GntR_C"/>
</dbReference>
<evidence type="ECO:0000256" key="3">
    <source>
        <dbReference type="ARBA" id="ARBA00023163"/>
    </source>
</evidence>
<keyword evidence="2" id="KW-0238">DNA-binding</keyword>
<dbReference type="AlphaFoldDB" id="A0A0M6Y1W8"/>
<dbReference type="InterPro" id="IPR000524">
    <property type="entry name" value="Tscrpt_reg_HTH_GntR"/>
</dbReference>
<dbReference type="SMART" id="SM00345">
    <property type="entry name" value="HTH_GNTR"/>
    <property type="match status" value="1"/>
</dbReference>
<proteinExistence type="predicted"/>
<protein>
    <submittedName>
        <fullName evidence="5">Putative HTH-type transcriptional regulator YdfH</fullName>
    </submittedName>
</protein>
<dbReference type="PANTHER" id="PTHR43537:SF24">
    <property type="entry name" value="GLUCONATE OPERON TRANSCRIPTIONAL REPRESSOR"/>
    <property type="match status" value="1"/>
</dbReference>
<evidence type="ECO:0000259" key="4">
    <source>
        <dbReference type="PROSITE" id="PS50949"/>
    </source>
</evidence>
<feature type="domain" description="HTH gntR-type" evidence="4">
    <location>
        <begin position="11"/>
        <end position="78"/>
    </location>
</feature>